<evidence type="ECO:0000313" key="1">
    <source>
        <dbReference type="EMBL" id="WVO24406.1"/>
    </source>
</evidence>
<evidence type="ECO:0000313" key="2">
    <source>
        <dbReference type="Proteomes" id="UP001432216"/>
    </source>
</evidence>
<protein>
    <submittedName>
        <fullName evidence="1">Uncharacterized protein</fullName>
    </submittedName>
</protein>
<keyword evidence="2" id="KW-1185">Reference proteome</keyword>
<gene>
    <name evidence="1" type="ORF">IAS62_005772</name>
</gene>
<name>A0ABZ2B4M4_9TREE</name>
<sequence>MTTKTTTSIPEDFLATSHSHPYFPVPMPVAKTFKATHPYDGAGSEVPLFVSLVDIEEAGLISGDVSVADVDAEDGSVSDGDSVGFFDRDALGSPSFFFIFSVSRFFLSISFSFPLLEPVLSDFGFDPEVDDGLVPDPDECEKEGAEDEALAMIRPKVIKTMRIASLSAFSNFISPPMLNIRDNYDIA</sequence>
<dbReference type="GeneID" id="89992541"/>
<reference evidence="1 2" key="1">
    <citation type="submission" date="2024-01" db="EMBL/GenBank/DDBJ databases">
        <title>Comparative genomics of Cryptococcus and Kwoniella reveals pathogenesis evolution and contrasting modes of karyotype evolution via chromosome fusion or intercentromeric recombination.</title>
        <authorList>
            <person name="Coelho M.A."/>
            <person name="David-Palma M."/>
            <person name="Shea T."/>
            <person name="Bowers K."/>
            <person name="McGinley-Smith S."/>
            <person name="Mohammad A.W."/>
            <person name="Gnirke A."/>
            <person name="Yurkov A.M."/>
            <person name="Nowrousian M."/>
            <person name="Sun S."/>
            <person name="Cuomo C.A."/>
            <person name="Heitman J."/>
        </authorList>
    </citation>
    <scope>NUCLEOTIDE SEQUENCE [LARGE SCALE GENOMIC DNA]</scope>
    <source>
        <strain evidence="1 2">7685027</strain>
    </source>
</reference>
<proteinExistence type="predicted"/>
<dbReference type="Proteomes" id="UP001432216">
    <property type="component" value="Chromosome 11"/>
</dbReference>
<dbReference type="RefSeq" id="XP_064723645.1">
    <property type="nucleotide sequence ID" value="XM_064867573.1"/>
</dbReference>
<organism evidence="1 2">
    <name type="scientific">Cryptococcus decagattii</name>
    <dbReference type="NCBI Taxonomy" id="1859122"/>
    <lineage>
        <taxon>Eukaryota</taxon>
        <taxon>Fungi</taxon>
        <taxon>Dikarya</taxon>
        <taxon>Basidiomycota</taxon>
        <taxon>Agaricomycotina</taxon>
        <taxon>Tremellomycetes</taxon>
        <taxon>Tremellales</taxon>
        <taxon>Cryptococcaceae</taxon>
        <taxon>Cryptococcus</taxon>
        <taxon>Cryptococcus gattii species complex</taxon>
    </lineage>
</organism>
<dbReference type="EMBL" id="CP143816">
    <property type="protein sequence ID" value="WVO24406.1"/>
    <property type="molecule type" value="Genomic_DNA"/>
</dbReference>
<accession>A0ABZ2B4M4</accession>